<evidence type="ECO:0000313" key="2">
    <source>
        <dbReference type="Proteomes" id="UP000005744"/>
    </source>
</evidence>
<dbReference type="OrthoDB" id="9806213at2"/>
<organism evidence="1 2">
    <name type="scientific">Beggiatoa alba B18LD</name>
    <dbReference type="NCBI Taxonomy" id="395493"/>
    <lineage>
        <taxon>Bacteria</taxon>
        <taxon>Pseudomonadati</taxon>
        <taxon>Pseudomonadota</taxon>
        <taxon>Gammaproteobacteria</taxon>
        <taxon>Thiotrichales</taxon>
        <taxon>Thiotrichaceae</taxon>
        <taxon>Beggiatoa</taxon>
    </lineage>
</organism>
<dbReference type="EMBL" id="JH600070">
    <property type="protein sequence ID" value="EIJ42652.1"/>
    <property type="molecule type" value="Genomic_DNA"/>
</dbReference>
<gene>
    <name evidence="1" type="ORF">BegalDRAFT_1776</name>
</gene>
<accession>I3CGA9</accession>
<dbReference type="AlphaFoldDB" id="I3CGA9"/>
<dbReference type="HOGENOM" id="CLU_1363970_0_0_6"/>
<reference evidence="1 2" key="1">
    <citation type="submission" date="2011-11" db="EMBL/GenBank/DDBJ databases">
        <title>Improved High-Quality Draft sequence of Beggiatoa alba B18lD.</title>
        <authorList>
            <consortium name="US DOE Joint Genome Institute"/>
            <person name="Lucas S."/>
            <person name="Han J."/>
            <person name="Lapidus A."/>
            <person name="Cheng J.-F."/>
            <person name="Goodwin L."/>
            <person name="Pitluck S."/>
            <person name="Peters L."/>
            <person name="Mikhailova N."/>
            <person name="Held B."/>
            <person name="Detter J.C."/>
            <person name="Han C."/>
            <person name="Tapia R."/>
            <person name="Land M."/>
            <person name="Hauser L."/>
            <person name="Kyrpides N."/>
            <person name="Ivanova N."/>
            <person name="Pagani I."/>
            <person name="Samuel K."/>
            <person name="Teske A."/>
            <person name="Mueller J."/>
            <person name="Woyke T."/>
        </authorList>
    </citation>
    <scope>NUCLEOTIDE SEQUENCE [LARGE SCALE GENOMIC DNA]</scope>
    <source>
        <strain evidence="1 2">B18LD</strain>
    </source>
</reference>
<keyword evidence="2" id="KW-1185">Reference proteome</keyword>
<proteinExistence type="predicted"/>
<evidence type="ECO:0000313" key="1">
    <source>
        <dbReference type="EMBL" id="EIJ42652.1"/>
    </source>
</evidence>
<protein>
    <submittedName>
        <fullName evidence="1">Uncharacterized protein</fullName>
    </submittedName>
</protein>
<dbReference type="Proteomes" id="UP000005744">
    <property type="component" value="Unassembled WGS sequence"/>
</dbReference>
<dbReference type="RefSeq" id="WP_002685778.1">
    <property type="nucleotide sequence ID" value="NZ_JH600070.1"/>
</dbReference>
<dbReference type="eggNOG" id="ENOG502Z7VT">
    <property type="taxonomic scope" value="Bacteria"/>
</dbReference>
<sequence>MKNKRAISASPSNLFACSDRPARFLKPSRSLFYFINLAKLRLNIKDDDRLKSLAFIYLTVKTVLNLSDTETFDCLTEGGGDFGVDAVYISDPIDNEFTVCLFQGKYQRKLEATANFPENGIKALIFAVQRLFDPSFKISHINPRLASKLADILSFIHDGYIPQVRLIACNNGLCWNESTQQEINRIQANLGNQTRVRRVL</sequence>
<dbReference type="STRING" id="395493.BegalDRAFT_1776"/>
<name>I3CGA9_9GAMM</name>